<evidence type="ECO:0000256" key="1">
    <source>
        <dbReference type="SAM" id="MobiDB-lite"/>
    </source>
</evidence>
<name>A0A4V0P2X4_FLUSA</name>
<reference evidence="2 3" key="1">
    <citation type="submission" date="2018-12" db="EMBL/GenBank/DDBJ databases">
        <title>Rubrispira sanarue gen. nov., sp., nov., a member of the order Silvanigrellales, isolated from a brackish lake in Hamamatsu Japan.</title>
        <authorList>
            <person name="Maejima Y."/>
            <person name="Iino T."/>
            <person name="Muraguchi Y."/>
            <person name="Fukuda K."/>
            <person name="Nojiri H."/>
            <person name="Ohkuma M."/>
            <person name="Moriuchi R."/>
            <person name="Dohra H."/>
            <person name="Kimbara K."/>
            <person name="Shintani M."/>
        </authorList>
    </citation>
    <scope>NUCLEOTIDE SEQUENCE [LARGE SCALE GENOMIC DNA]</scope>
    <source>
        <strain evidence="2 3">RF1110005</strain>
        <plasmid evidence="2 3">68K</plasmid>
    </source>
</reference>
<dbReference type="EMBL" id="AP019370">
    <property type="protein sequence ID" value="BBH54737.1"/>
    <property type="molecule type" value="Genomic_DNA"/>
</dbReference>
<dbReference type="KEGG" id="sbf:JCM31447_32110"/>
<proteinExistence type="predicted"/>
<accession>A0A4V0P2X4</accession>
<dbReference type="OrthoDB" id="9867576at2"/>
<geneLocation type="plasmid" evidence="2 3">
    <name>68K</name>
</geneLocation>
<protein>
    <submittedName>
        <fullName evidence="2">Uncharacterized protein</fullName>
    </submittedName>
</protein>
<keyword evidence="3" id="KW-1185">Reference proteome</keyword>
<dbReference type="Proteomes" id="UP000291236">
    <property type="component" value="Plasmid 68K"/>
</dbReference>
<dbReference type="RefSeq" id="WP_130613317.1">
    <property type="nucleotide sequence ID" value="NZ_AP019370.1"/>
</dbReference>
<dbReference type="AlphaFoldDB" id="A0A4V0P2X4"/>
<keyword evidence="2" id="KW-0614">Plasmid</keyword>
<dbReference type="GeneID" id="39493285"/>
<feature type="region of interest" description="Disordered" evidence="1">
    <location>
        <begin position="1"/>
        <end position="23"/>
    </location>
</feature>
<sequence>MEKNLESNLGPIPKKKRGRGRPPPEWLLNLHNLNEIKDEKYYSTNELCSIIGKQRNTIRIVLELAYFKVYFSDLPTEQRIINNLNTTFYSGRMLRKLSKDYSDSYI</sequence>
<gene>
    <name evidence="2" type="ORF">JCM31447_32110</name>
</gene>
<organism evidence="2 3">
    <name type="scientific">Fluviispira sanaruensis</name>
    <dbReference type="NCBI Taxonomy" id="2493639"/>
    <lineage>
        <taxon>Bacteria</taxon>
        <taxon>Pseudomonadati</taxon>
        <taxon>Bdellovibrionota</taxon>
        <taxon>Oligoflexia</taxon>
        <taxon>Silvanigrellales</taxon>
        <taxon>Silvanigrellaceae</taxon>
        <taxon>Fluviispira</taxon>
    </lineage>
</organism>
<evidence type="ECO:0000313" key="2">
    <source>
        <dbReference type="EMBL" id="BBH54737.1"/>
    </source>
</evidence>
<evidence type="ECO:0000313" key="3">
    <source>
        <dbReference type="Proteomes" id="UP000291236"/>
    </source>
</evidence>